<keyword evidence="3" id="KW-0539">Nucleus</keyword>
<name>A0A9P6G2G3_9FUNG</name>
<dbReference type="InterPro" id="IPR036882">
    <property type="entry name" value="Alba-like_dom_sf"/>
</dbReference>
<feature type="region of interest" description="Disordered" evidence="4">
    <location>
        <begin position="141"/>
        <end position="163"/>
    </location>
</feature>
<evidence type="ECO:0000256" key="2">
    <source>
        <dbReference type="ARBA" id="ARBA00022694"/>
    </source>
</evidence>
<dbReference type="InterPro" id="IPR014612">
    <property type="entry name" value="Pop7/Rpp20"/>
</dbReference>
<reference evidence="5" key="1">
    <citation type="journal article" date="2020" name="Fungal Divers.">
        <title>Resolving the Mortierellaceae phylogeny through synthesis of multi-gene phylogenetics and phylogenomics.</title>
        <authorList>
            <person name="Vandepol N."/>
            <person name="Liber J."/>
            <person name="Desiro A."/>
            <person name="Na H."/>
            <person name="Kennedy M."/>
            <person name="Barry K."/>
            <person name="Grigoriev I.V."/>
            <person name="Miller A.N."/>
            <person name="O'Donnell K."/>
            <person name="Stajich J.E."/>
            <person name="Bonito G."/>
        </authorList>
    </citation>
    <scope>NUCLEOTIDE SEQUENCE</scope>
    <source>
        <strain evidence="5">KOD1015</strain>
    </source>
</reference>
<dbReference type="GO" id="GO:0000172">
    <property type="term" value="C:ribonuclease MRP complex"/>
    <property type="evidence" value="ECO:0007669"/>
    <property type="project" value="InterPro"/>
</dbReference>
<evidence type="ECO:0000256" key="4">
    <source>
        <dbReference type="SAM" id="MobiDB-lite"/>
    </source>
</evidence>
<feature type="compositionally biased region" description="Basic residues" evidence="4">
    <location>
        <begin position="149"/>
        <end position="163"/>
    </location>
</feature>
<comment type="subcellular location">
    <subcellularLocation>
        <location evidence="1">Nucleus</location>
        <location evidence="1">Nucleolus</location>
    </subcellularLocation>
</comment>
<dbReference type="PANTHER" id="PTHR15314:SF1">
    <property type="entry name" value="RIBONUCLEASE P PROTEIN SUBUNIT P20"/>
    <property type="match status" value="1"/>
</dbReference>
<dbReference type="Pfam" id="PF12328">
    <property type="entry name" value="Rpp20"/>
    <property type="match status" value="1"/>
</dbReference>
<evidence type="ECO:0000256" key="1">
    <source>
        <dbReference type="ARBA" id="ARBA00004604"/>
    </source>
</evidence>
<keyword evidence="6" id="KW-1185">Reference proteome</keyword>
<dbReference type="Gene3D" id="3.30.110.20">
    <property type="entry name" value="Alba-like domain"/>
    <property type="match status" value="1"/>
</dbReference>
<dbReference type="GO" id="GO:0005655">
    <property type="term" value="C:nucleolar ribonuclease P complex"/>
    <property type="evidence" value="ECO:0007669"/>
    <property type="project" value="InterPro"/>
</dbReference>
<dbReference type="OrthoDB" id="416729at2759"/>
<sequence length="163" mass="18423">MTKTSPNEELDRPDCKRAKIFKDVALIRKRAPLRPATTYSDIYVTKTSSYKGQLVRAKKLLLQDGRSSISIRAMGAAIERAVSLAMSISAACSNQVRCQTETYTVDLVDDVIPLDTEKDFDVNCRQNSAIHIRVELTQPMPRATISRDTRKRMKSNKRSLTHH</sequence>
<keyword evidence="2" id="KW-0819">tRNA processing</keyword>
<dbReference type="GO" id="GO:0003676">
    <property type="term" value="F:nucleic acid binding"/>
    <property type="evidence" value="ECO:0007669"/>
    <property type="project" value="InterPro"/>
</dbReference>
<proteinExistence type="predicted"/>
<gene>
    <name evidence="5" type="primary">POP7</name>
    <name evidence="5" type="ORF">BGW38_000413</name>
</gene>
<dbReference type="AlphaFoldDB" id="A0A9P6G2G3"/>
<dbReference type="EMBL" id="JAABOA010000111">
    <property type="protein sequence ID" value="KAF9585857.1"/>
    <property type="molecule type" value="Genomic_DNA"/>
</dbReference>
<comment type="caution">
    <text evidence="5">The sequence shown here is derived from an EMBL/GenBank/DDBJ whole genome shotgun (WGS) entry which is preliminary data.</text>
</comment>
<organism evidence="5 6">
    <name type="scientific">Lunasporangiospora selenospora</name>
    <dbReference type="NCBI Taxonomy" id="979761"/>
    <lineage>
        <taxon>Eukaryota</taxon>
        <taxon>Fungi</taxon>
        <taxon>Fungi incertae sedis</taxon>
        <taxon>Mucoromycota</taxon>
        <taxon>Mortierellomycotina</taxon>
        <taxon>Mortierellomycetes</taxon>
        <taxon>Mortierellales</taxon>
        <taxon>Mortierellaceae</taxon>
        <taxon>Lunasporangiospora</taxon>
    </lineage>
</organism>
<protein>
    <submittedName>
        <fullName evidence="5">Ribonucleases P/MRP protein subunit pop7</fullName>
    </submittedName>
</protein>
<dbReference type="Proteomes" id="UP000780801">
    <property type="component" value="Unassembled WGS sequence"/>
</dbReference>
<dbReference type="PANTHER" id="PTHR15314">
    <property type="entry name" value="RIBONUCLEASE P PROTEIN SUBUNIT P20"/>
    <property type="match status" value="1"/>
</dbReference>
<evidence type="ECO:0000256" key="3">
    <source>
        <dbReference type="ARBA" id="ARBA00023242"/>
    </source>
</evidence>
<accession>A0A9P6G2G3</accession>
<evidence type="ECO:0000313" key="6">
    <source>
        <dbReference type="Proteomes" id="UP000780801"/>
    </source>
</evidence>
<dbReference type="GO" id="GO:0001682">
    <property type="term" value="P:tRNA 5'-leader removal"/>
    <property type="evidence" value="ECO:0007669"/>
    <property type="project" value="InterPro"/>
</dbReference>
<dbReference type="SUPFAM" id="SSF82704">
    <property type="entry name" value="AlbA-like"/>
    <property type="match status" value="1"/>
</dbReference>
<evidence type="ECO:0000313" key="5">
    <source>
        <dbReference type="EMBL" id="KAF9585857.1"/>
    </source>
</evidence>